<feature type="domain" description="Disease resistance N-terminal" evidence="4">
    <location>
        <begin position="5"/>
        <end position="96"/>
    </location>
</feature>
<evidence type="ECO:0000256" key="1">
    <source>
        <dbReference type="ARBA" id="ARBA00022737"/>
    </source>
</evidence>
<dbReference type="PANTHER" id="PTHR19338">
    <property type="entry name" value="TRANSLOCASE OF INNER MITOCHONDRIAL MEMBRANE 13 HOMOLOG"/>
    <property type="match status" value="1"/>
</dbReference>
<dbReference type="PANTHER" id="PTHR19338:SF32">
    <property type="entry name" value="OS06G0287500 PROTEIN"/>
    <property type="match status" value="1"/>
</dbReference>
<organism evidence="5 6">
    <name type="scientific">Hibiscus sabdariffa</name>
    <name type="common">roselle</name>
    <dbReference type="NCBI Taxonomy" id="183260"/>
    <lineage>
        <taxon>Eukaryota</taxon>
        <taxon>Viridiplantae</taxon>
        <taxon>Streptophyta</taxon>
        <taxon>Embryophyta</taxon>
        <taxon>Tracheophyta</taxon>
        <taxon>Spermatophyta</taxon>
        <taxon>Magnoliopsida</taxon>
        <taxon>eudicotyledons</taxon>
        <taxon>Gunneridae</taxon>
        <taxon>Pentapetalae</taxon>
        <taxon>rosids</taxon>
        <taxon>malvids</taxon>
        <taxon>Malvales</taxon>
        <taxon>Malvaceae</taxon>
        <taxon>Malvoideae</taxon>
        <taxon>Hibiscus</taxon>
    </lineage>
</organism>
<dbReference type="Pfam" id="PF18052">
    <property type="entry name" value="Rx_N"/>
    <property type="match status" value="1"/>
</dbReference>
<reference evidence="5 6" key="1">
    <citation type="journal article" date="2024" name="G3 (Bethesda)">
        <title>Genome assembly of Hibiscus sabdariffa L. provides insights into metabolisms of medicinal natural products.</title>
        <authorList>
            <person name="Kim T."/>
        </authorList>
    </citation>
    <scope>NUCLEOTIDE SEQUENCE [LARGE SCALE GENOMIC DNA]</scope>
    <source>
        <strain evidence="5">TK-2024</strain>
        <tissue evidence="5">Old leaves</tissue>
    </source>
</reference>
<keyword evidence="1" id="KW-0677">Repeat</keyword>
<comment type="caution">
    <text evidence="5">The sequence shown here is derived from an EMBL/GenBank/DDBJ whole genome shotgun (WGS) entry which is preliminary data.</text>
</comment>
<proteinExistence type="predicted"/>
<dbReference type="CDD" id="cd14798">
    <property type="entry name" value="RX-CC_like"/>
    <property type="match status" value="1"/>
</dbReference>
<dbReference type="EMBL" id="JBBPBN010000020">
    <property type="protein sequence ID" value="KAK9017515.1"/>
    <property type="molecule type" value="Genomic_DNA"/>
</dbReference>
<dbReference type="InterPro" id="IPR038005">
    <property type="entry name" value="RX-like_CC"/>
</dbReference>
<evidence type="ECO:0000256" key="3">
    <source>
        <dbReference type="ARBA" id="ARBA00022821"/>
    </source>
</evidence>
<evidence type="ECO:0000313" key="6">
    <source>
        <dbReference type="Proteomes" id="UP001396334"/>
    </source>
</evidence>
<evidence type="ECO:0000313" key="5">
    <source>
        <dbReference type="EMBL" id="KAK9017515.1"/>
    </source>
</evidence>
<sequence length="176" mass="20392">MAEVAVNLVLAKLNSILNEKMQLLRDFHTEVADIKLELEFLSSFLRDVDARAATEESDEGVKTWVKHVREVAYGIEDVIDEYMLSAAKLRDQLGFKAFLLKIAGRIRSLKKEREMVSKIQDLKRPVHEICEKRRRVDIHIIMPSNTLQTRNKHHPCWPPTPQRSLNHRDCSLALEP</sequence>
<keyword evidence="6" id="KW-1185">Reference proteome</keyword>
<gene>
    <name evidence="5" type="ORF">V6N11_079994</name>
</gene>
<evidence type="ECO:0000259" key="4">
    <source>
        <dbReference type="Pfam" id="PF18052"/>
    </source>
</evidence>
<dbReference type="Proteomes" id="UP001396334">
    <property type="component" value="Unassembled WGS sequence"/>
</dbReference>
<dbReference type="InterPro" id="IPR041118">
    <property type="entry name" value="Rx_N"/>
</dbReference>
<name>A0ABR2RX03_9ROSI</name>
<keyword evidence="3" id="KW-0611">Plant defense</keyword>
<accession>A0ABR2RX03</accession>
<protein>
    <recommendedName>
        <fullName evidence="4">Disease resistance N-terminal domain-containing protein</fullName>
    </recommendedName>
</protein>
<evidence type="ECO:0000256" key="2">
    <source>
        <dbReference type="ARBA" id="ARBA00022741"/>
    </source>
</evidence>
<keyword evidence="2" id="KW-0547">Nucleotide-binding</keyword>
<dbReference type="Gene3D" id="1.20.5.4130">
    <property type="match status" value="1"/>
</dbReference>